<feature type="signal peptide" evidence="1">
    <location>
        <begin position="1"/>
        <end position="36"/>
    </location>
</feature>
<protein>
    <submittedName>
        <fullName evidence="2">DUF4850 domain-containing protein</fullName>
    </submittedName>
</protein>
<accession>A0ABT9CJ59</accession>
<feature type="chain" id="PRO_5046038439" evidence="1">
    <location>
        <begin position="37"/>
        <end position="438"/>
    </location>
</feature>
<evidence type="ECO:0000313" key="3">
    <source>
        <dbReference type="Proteomes" id="UP001240171"/>
    </source>
</evidence>
<keyword evidence="1" id="KW-0732">Signal</keyword>
<evidence type="ECO:0000256" key="1">
    <source>
        <dbReference type="SAM" id="SignalP"/>
    </source>
</evidence>
<dbReference type="Proteomes" id="UP001240171">
    <property type="component" value="Unassembled WGS sequence"/>
</dbReference>
<keyword evidence="3" id="KW-1185">Reference proteome</keyword>
<dbReference type="RefSeq" id="WP_305024855.1">
    <property type="nucleotide sequence ID" value="NZ_JAUQTB010000008.1"/>
</dbReference>
<comment type="caution">
    <text evidence="2">The sequence shown here is derived from an EMBL/GenBank/DDBJ whole genome shotgun (WGS) entry which is preliminary data.</text>
</comment>
<gene>
    <name evidence="2" type="ORF">Q5741_14655</name>
</gene>
<dbReference type="Pfam" id="PF16142">
    <property type="entry name" value="DUF4850"/>
    <property type="match status" value="1"/>
</dbReference>
<dbReference type="EMBL" id="JAUQTB010000008">
    <property type="protein sequence ID" value="MDO7907648.1"/>
    <property type="molecule type" value="Genomic_DNA"/>
</dbReference>
<organism evidence="2 3">
    <name type="scientific">Paenibacillus lacisoli</name>
    <dbReference type="NCBI Taxonomy" id="3064525"/>
    <lineage>
        <taxon>Bacteria</taxon>
        <taxon>Bacillati</taxon>
        <taxon>Bacillota</taxon>
        <taxon>Bacilli</taxon>
        <taxon>Bacillales</taxon>
        <taxon>Paenibacillaceae</taxon>
        <taxon>Paenibacillus</taxon>
    </lineage>
</organism>
<name>A0ABT9CJ59_9BACL</name>
<reference evidence="2 3" key="1">
    <citation type="submission" date="2023-07" db="EMBL/GenBank/DDBJ databases">
        <title>Paenibacillus sp. JX-17 nov. isolated from soil.</title>
        <authorList>
            <person name="Wan Y."/>
            <person name="Liu B."/>
        </authorList>
    </citation>
    <scope>NUCLEOTIDE SEQUENCE [LARGE SCALE GENOMIC DNA]</scope>
    <source>
        <strain evidence="2 3">JX-17</strain>
    </source>
</reference>
<evidence type="ECO:0000313" key="2">
    <source>
        <dbReference type="EMBL" id="MDO7907648.1"/>
    </source>
</evidence>
<sequence length="438" mass="48095">MNTFTAKRAANLFLTSTLLASSVLLGAGTLPSSASAATVPIASARSLPAVVPSGTVTFNTTVKQKYVKLPVYAVQVRYGVDEDPAPAVQPKAPLPAVSFAIPSGLENQLAVYWMNLGYDSRGAMFLAPKGWIAAEALVGANGSYGITLRNPANTAESLTFSDTAGSCVGCAISSIGSYFPKERTWADEEGFPGEPKTYQQYTMLGENALYYSLKDSNNSYTTKGVAVKTSRTDDILFRRQQVRMTRDHQLLSYVMLDFFTDRYRTGYAKSTSTADKISAELELLVWYQQEPASTSRVTPLIRKLPDIDWGKLSRLSGTSRLWPEEMINDLTRHISVITPDLYLPLLKSTKGLDGALSESYSNLIGTLFDQQPVKVIQVLSRADRSLQTSAVHLIGYHLSYRNTAGVIQELQLLRQQKSMDANAQKVIDLLIQRVKSPY</sequence>
<proteinExistence type="predicted"/>
<dbReference type="InterPro" id="IPR032322">
    <property type="entry name" value="DUF4850"/>
</dbReference>